<dbReference type="CDD" id="cd13633">
    <property type="entry name" value="PBP2_Sa-PDT_like"/>
    <property type="match status" value="1"/>
</dbReference>
<evidence type="ECO:0000256" key="5">
    <source>
        <dbReference type="ARBA" id="ARBA00023141"/>
    </source>
</evidence>
<evidence type="ECO:0000313" key="13">
    <source>
        <dbReference type="EMBL" id="CAA9221552.1"/>
    </source>
</evidence>
<dbReference type="PIRSF" id="PIRSF001500">
    <property type="entry name" value="Chor_mut_pdt_Ppr"/>
    <property type="match status" value="1"/>
</dbReference>
<dbReference type="NCBIfam" id="NF008865">
    <property type="entry name" value="PRK11898.1"/>
    <property type="match status" value="1"/>
</dbReference>
<evidence type="ECO:0000256" key="9">
    <source>
        <dbReference type="PIRSR" id="PIRSR001500-2"/>
    </source>
</evidence>
<accession>A0A6J4HGB2</accession>
<evidence type="ECO:0000256" key="4">
    <source>
        <dbReference type="ARBA" id="ARBA00022605"/>
    </source>
</evidence>
<evidence type="ECO:0000256" key="2">
    <source>
        <dbReference type="ARBA" id="ARBA00013147"/>
    </source>
</evidence>
<dbReference type="InterPro" id="IPR018528">
    <property type="entry name" value="Preph_deHydtase_CS"/>
</dbReference>
<dbReference type="Pfam" id="PF01842">
    <property type="entry name" value="ACT"/>
    <property type="match status" value="1"/>
</dbReference>
<protein>
    <recommendedName>
        <fullName evidence="3 10">Prephenate dehydratase</fullName>
        <shortName evidence="10">PDT</shortName>
        <ecNumber evidence="2 10">4.2.1.51</ecNumber>
    </recommendedName>
</protein>
<comment type="pathway">
    <text evidence="1 10">Amino-acid biosynthesis; L-phenylalanine biosynthesis; phenylpyruvate from prephenate: step 1/1.</text>
</comment>
<evidence type="ECO:0000256" key="6">
    <source>
        <dbReference type="ARBA" id="ARBA00023222"/>
    </source>
</evidence>
<name>A0A6J4HGB2_9ACTN</name>
<feature type="site" description="Essential for prephenate dehydratase activity" evidence="9">
    <location>
        <position position="176"/>
    </location>
</feature>
<dbReference type="FunFam" id="3.30.70.260:FF:000012">
    <property type="entry name" value="Prephenate dehydratase"/>
    <property type="match status" value="1"/>
</dbReference>
<dbReference type="EC" id="4.2.1.51" evidence="2 10"/>
<dbReference type="Gene3D" id="3.40.190.10">
    <property type="entry name" value="Periplasmic binding protein-like II"/>
    <property type="match status" value="2"/>
</dbReference>
<evidence type="ECO:0000256" key="8">
    <source>
        <dbReference type="ARBA" id="ARBA00047848"/>
    </source>
</evidence>
<dbReference type="GO" id="GO:0009094">
    <property type="term" value="P:L-phenylalanine biosynthetic process"/>
    <property type="evidence" value="ECO:0007669"/>
    <property type="project" value="UniProtKB-UniPathway"/>
</dbReference>
<feature type="domain" description="Prephenate dehydratase" evidence="11">
    <location>
        <begin position="3"/>
        <end position="183"/>
    </location>
</feature>
<organism evidence="13">
    <name type="scientific">uncultured Acidimicrobiales bacterium</name>
    <dbReference type="NCBI Taxonomy" id="310071"/>
    <lineage>
        <taxon>Bacteria</taxon>
        <taxon>Bacillati</taxon>
        <taxon>Actinomycetota</taxon>
        <taxon>Acidimicrobiia</taxon>
        <taxon>Acidimicrobiales</taxon>
        <taxon>environmental samples</taxon>
    </lineage>
</organism>
<dbReference type="PROSITE" id="PS51171">
    <property type="entry name" value="PREPHENATE_DEHYDR_3"/>
    <property type="match status" value="1"/>
</dbReference>
<evidence type="ECO:0000256" key="1">
    <source>
        <dbReference type="ARBA" id="ARBA00004741"/>
    </source>
</evidence>
<dbReference type="InterPro" id="IPR008242">
    <property type="entry name" value="Chor_mutase/pphenate_deHydtase"/>
</dbReference>
<evidence type="ECO:0000256" key="10">
    <source>
        <dbReference type="RuleBase" id="RU361254"/>
    </source>
</evidence>
<evidence type="ECO:0000256" key="3">
    <source>
        <dbReference type="ARBA" id="ARBA00021872"/>
    </source>
</evidence>
<sequence>MTRIGFLGPPGTFGEEALRTQPDLVQAELVPIRTMLDVLAGTQKGEVDLGFVALENSIDGTVNESLDSLIFERDVLIQREVILRISLHLLVPPGTAMADVREIHSYPKALAQCRMFLADRMPDVEVHAATSTAEAVRYVGEERPPHAAAVGTALAAKLYGLEILESEIEDHPDNSTRFVLVAPNGSPGCVPAPTGHDKTSIVCFQRADRPGSLLSILSEFASRNINLTKLESRPTRRGLGDYCFIIDLEGHVADEVVADCLRNLHAQLAELKFLGSYPAASEHAPALRREAEASWQAADAWITSIRDQIRR</sequence>
<comment type="catalytic activity">
    <reaction evidence="8 10">
        <text>prephenate + H(+) = 3-phenylpyruvate + CO2 + H2O</text>
        <dbReference type="Rhea" id="RHEA:21648"/>
        <dbReference type="ChEBI" id="CHEBI:15377"/>
        <dbReference type="ChEBI" id="CHEBI:15378"/>
        <dbReference type="ChEBI" id="CHEBI:16526"/>
        <dbReference type="ChEBI" id="CHEBI:18005"/>
        <dbReference type="ChEBI" id="CHEBI:29934"/>
        <dbReference type="EC" id="4.2.1.51"/>
    </reaction>
</comment>
<dbReference type="PROSITE" id="PS51671">
    <property type="entry name" value="ACT"/>
    <property type="match status" value="1"/>
</dbReference>
<dbReference type="SUPFAM" id="SSF53850">
    <property type="entry name" value="Periplasmic binding protein-like II"/>
    <property type="match status" value="1"/>
</dbReference>
<keyword evidence="6 10" id="KW-0584">Phenylalanine biosynthesis</keyword>
<dbReference type="InterPro" id="IPR002912">
    <property type="entry name" value="ACT_dom"/>
</dbReference>
<dbReference type="GO" id="GO:0004664">
    <property type="term" value="F:prephenate dehydratase activity"/>
    <property type="evidence" value="ECO:0007669"/>
    <property type="project" value="UniProtKB-UniRule"/>
</dbReference>
<evidence type="ECO:0000256" key="7">
    <source>
        <dbReference type="ARBA" id="ARBA00023239"/>
    </source>
</evidence>
<evidence type="ECO:0000259" key="12">
    <source>
        <dbReference type="PROSITE" id="PS51671"/>
    </source>
</evidence>
<dbReference type="InterPro" id="IPR001086">
    <property type="entry name" value="Preph_deHydtase"/>
</dbReference>
<dbReference type="GO" id="GO:0005737">
    <property type="term" value="C:cytoplasm"/>
    <property type="evidence" value="ECO:0007669"/>
    <property type="project" value="TreeGrafter"/>
</dbReference>
<dbReference type="PROSITE" id="PS00857">
    <property type="entry name" value="PREPHENATE_DEHYDR_1"/>
    <property type="match status" value="1"/>
</dbReference>
<reference evidence="13" key="1">
    <citation type="submission" date="2020-02" db="EMBL/GenBank/DDBJ databases">
        <authorList>
            <person name="Meier V. D."/>
        </authorList>
    </citation>
    <scope>NUCLEOTIDE SEQUENCE</scope>
    <source>
        <strain evidence="13">AVDCRST_MAG50</strain>
    </source>
</reference>
<dbReference type="Pfam" id="PF00800">
    <property type="entry name" value="PDT"/>
    <property type="match status" value="1"/>
</dbReference>
<gene>
    <name evidence="10" type="primary">pheA</name>
    <name evidence="13" type="ORF">AVDCRST_MAG50-611</name>
</gene>
<feature type="domain" description="ACT" evidence="12">
    <location>
        <begin position="201"/>
        <end position="278"/>
    </location>
</feature>
<dbReference type="PANTHER" id="PTHR21022">
    <property type="entry name" value="PREPHENATE DEHYDRATASE P PROTEIN"/>
    <property type="match status" value="1"/>
</dbReference>
<proteinExistence type="predicted"/>
<dbReference type="CDD" id="cd04905">
    <property type="entry name" value="ACT_CM-PDT"/>
    <property type="match status" value="1"/>
</dbReference>
<keyword evidence="7 10" id="KW-0456">Lyase</keyword>
<dbReference type="EMBL" id="CADCTF010000030">
    <property type="protein sequence ID" value="CAA9221552.1"/>
    <property type="molecule type" value="Genomic_DNA"/>
</dbReference>
<evidence type="ECO:0000259" key="11">
    <source>
        <dbReference type="PROSITE" id="PS51171"/>
    </source>
</evidence>
<keyword evidence="5 10" id="KW-0057">Aromatic amino acid biosynthesis</keyword>
<dbReference type="SUPFAM" id="SSF55021">
    <property type="entry name" value="ACT-like"/>
    <property type="match status" value="1"/>
</dbReference>
<dbReference type="Gene3D" id="3.30.70.260">
    <property type="match status" value="1"/>
</dbReference>
<dbReference type="PANTHER" id="PTHR21022:SF19">
    <property type="entry name" value="PREPHENATE DEHYDRATASE-RELATED"/>
    <property type="match status" value="1"/>
</dbReference>
<dbReference type="PROSITE" id="PS00858">
    <property type="entry name" value="PREPHENATE_DEHYDR_2"/>
    <property type="match status" value="1"/>
</dbReference>
<dbReference type="UniPathway" id="UPA00121">
    <property type="reaction ID" value="UER00345"/>
</dbReference>
<dbReference type="AlphaFoldDB" id="A0A6J4HGB2"/>
<keyword evidence="4 10" id="KW-0028">Amino-acid biosynthesis</keyword>
<dbReference type="InterPro" id="IPR045865">
    <property type="entry name" value="ACT-like_dom_sf"/>
</dbReference>